<dbReference type="InterPro" id="IPR026569">
    <property type="entry name" value="Ribosomal_bL28"/>
</dbReference>
<dbReference type="InterPro" id="IPR037147">
    <property type="entry name" value="Ribosomal_bL28_sf"/>
</dbReference>
<keyword evidence="6" id="KW-1185">Reference proteome</keyword>
<dbReference type="GeneID" id="25735858"/>
<dbReference type="PANTHER" id="PTHR13528">
    <property type="entry name" value="39S RIBOSOMAL PROTEIN L28, MITOCHONDRIAL"/>
    <property type="match status" value="1"/>
</dbReference>
<dbReference type="OrthoDB" id="361870at2759"/>
<organism evidence="5 6">
    <name type="scientific">Monoraphidium neglectum</name>
    <dbReference type="NCBI Taxonomy" id="145388"/>
    <lineage>
        <taxon>Eukaryota</taxon>
        <taxon>Viridiplantae</taxon>
        <taxon>Chlorophyta</taxon>
        <taxon>core chlorophytes</taxon>
        <taxon>Chlorophyceae</taxon>
        <taxon>CS clade</taxon>
        <taxon>Sphaeropleales</taxon>
        <taxon>Selenastraceae</taxon>
        <taxon>Monoraphidium</taxon>
    </lineage>
</organism>
<evidence type="ECO:0000256" key="4">
    <source>
        <dbReference type="ARBA" id="ARBA00035265"/>
    </source>
</evidence>
<dbReference type="AlphaFoldDB" id="A0A0D2MQR1"/>
<dbReference type="Pfam" id="PF00830">
    <property type="entry name" value="Ribosomal_L28"/>
    <property type="match status" value="1"/>
</dbReference>
<evidence type="ECO:0000313" key="6">
    <source>
        <dbReference type="Proteomes" id="UP000054498"/>
    </source>
</evidence>
<dbReference type="PANTHER" id="PTHR13528:SF2">
    <property type="entry name" value="LARGE RIBOSOMAL SUBUNIT PROTEIN BL28M"/>
    <property type="match status" value="1"/>
</dbReference>
<gene>
    <name evidence="5" type="ORF">MNEG_2980</name>
</gene>
<dbReference type="HAMAP" id="MF_00373">
    <property type="entry name" value="Ribosomal_bL28"/>
    <property type="match status" value="1"/>
</dbReference>
<dbReference type="STRING" id="145388.A0A0D2MQR1"/>
<dbReference type="SUPFAM" id="SSF143800">
    <property type="entry name" value="L28p-like"/>
    <property type="match status" value="1"/>
</dbReference>
<protein>
    <recommendedName>
        <fullName evidence="4">Large ribosomal subunit protein bL28c</fullName>
    </recommendedName>
</protein>
<evidence type="ECO:0000256" key="3">
    <source>
        <dbReference type="ARBA" id="ARBA00023274"/>
    </source>
</evidence>
<accession>A0A0D2MQR1</accession>
<dbReference type="GO" id="GO:0005840">
    <property type="term" value="C:ribosome"/>
    <property type="evidence" value="ECO:0007669"/>
    <property type="project" value="UniProtKB-KW"/>
</dbReference>
<dbReference type="RefSeq" id="XP_013903994.1">
    <property type="nucleotide sequence ID" value="XM_014048540.1"/>
</dbReference>
<dbReference type="NCBIfam" id="TIGR00009">
    <property type="entry name" value="L28"/>
    <property type="match status" value="1"/>
</dbReference>
<keyword evidence="3" id="KW-0687">Ribonucleoprotein</keyword>
<dbReference type="GO" id="GO:0003735">
    <property type="term" value="F:structural constituent of ribosome"/>
    <property type="evidence" value="ECO:0007669"/>
    <property type="project" value="InterPro"/>
</dbReference>
<evidence type="ECO:0000256" key="2">
    <source>
        <dbReference type="ARBA" id="ARBA00022980"/>
    </source>
</evidence>
<dbReference type="GO" id="GO:0006412">
    <property type="term" value="P:translation"/>
    <property type="evidence" value="ECO:0007669"/>
    <property type="project" value="InterPro"/>
</dbReference>
<dbReference type="KEGG" id="mng:MNEG_2980"/>
<comment type="similarity">
    <text evidence="1">Belongs to the bacterial ribosomal protein bL28 family.</text>
</comment>
<dbReference type="EMBL" id="KK100577">
    <property type="protein sequence ID" value="KIZ04975.1"/>
    <property type="molecule type" value="Genomic_DNA"/>
</dbReference>
<dbReference type="Gene3D" id="2.30.170.40">
    <property type="entry name" value="Ribosomal protein L28/L24"/>
    <property type="match status" value="1"/>
</dbReference>
<evidence type="ECO:0000313" key="5">
    <source>
        <dbReference type="EMBL" id="KIZ04975.1"/>
    </source>
</evidence>
<keyword evidence="2 5" id="KW-0689">Ribosomal protein</keyword>
<dbReference type="GO" id="GO:1990904">
    <property type="term" value="C:ribonucleoprotein complex"/>
    <property type="evidence" value="ECO:0007669"/>
    <property type="project" value="UniProtKB-KW"/>
</dbReference>
<reference evidence="5 6" key="1">
    <citation type="journal article" date="2013" name="BMC Genomics">
        <title>Reconstruction of the lipid metabolism for the microalga Monoraphidium neglectum from its genome sequence reveals characteristics suitable for biofuel production.</title>
        <authorList>
            <person name="Bogen C."/>
            <person name="Al-Dilaimi A."/>
            <person name="Albersmeier A."/>
            <person name="Wichmann J."/>
            <person name="Grundmann M."/>
            <person name="Rupp O."/>
            <person name="Lauersen K.J."/>
            <person name="Blifernez-Klassen O."/>
            <person name="Kalinowski J."/>
            <person name="Goesmann A."/>
            <person name="Mussgnug J.H."/>
            <person name="Kruse O."/>
        </authorList>
    </citation>
    <scope>NUCLEOTIDE SEQUENCE [LARGE SCALE GENOMIC DNA]</scope>
    <source>
        <strain evidence="5 6">SAG 48.87</strain>
    </source>
</reference>
<dbReference type="InterPro" id="IPR001383">
    <property type="entry name" value="Ribosomal_bL28_bact-type"/>
</dbReference>
<dbReference type="Proteomes" id="UP000054498">
    <property type="component" value="Unassembled WGS sequence"/>
</dbReference>
<proteinExistence type="inferred from homology"/>
<name>A0A0D2MQR1_9CHLO</name>
<dbReference type="InterPro" id="IPR034704">
    <property type="entry name" value="Ribosomal_bL28/bL31-like_sf"/>
</dbReference>
<evidence type="ECO:0000256" key="1">
    <source>
        <dbReference type="ARBA" id="ARBA00008760"/>
    </source>
</evidence>
<sequence>MSALGSTFSGSRIAFRPAAVGKAAARPVVTVEAKRVCQLTGKKRNKANVVTFSNKHNRKWQEPNLQLKKIFWEQGQRWVKLRISTKAIKTIEKNGLDTLAKEAGIDLWKLPFEDARPERLAYLEQNKGKVPVAANTRAMKNADKLAASTKKPRYPVYEEGGRIVWIKPGMEEVILGSGAAAAE</sequence>